<dbReference type="Gene3D" id="3.40.630.30">
    <property type="match status" value="1"/>
</dbReference>
<dbReference type="GO" id="GO:0016747">
    <property type="term" value="F:acyltransferase activity, transferring groups other than amino-acyl groups"/>
    <property type="evidence" value="ECO:0007669"/>
    <property type="project" value="InterPro"/>
</dbReference>
<dbReference type="CDD" id="cd04301">
    <property type="entry name" value="NAT_SF"/>
    <property type="match status" value="1"/>
</dbReference>
<sequence>MGSQLGLNQPEGAPRYWYRDHFLLTTDKSLLDASVVNAIFDSDLMWWNEPMQLDMMQKMLDGCLTIAIYAVPETADQMKSLSPYYPPFPFLSGNVRRGLLANVVAVVPENGPPRRPNGPELKLIGLARVVTDYVTIAYLTDVFVLPEYQRRGLAAWMMRGVREMVSEWPHLRGMLVMTENTDKAKLYEKELGVVPLDKGPSAGFFMYEMPGNGSKLPLDSHV</sequence>
<organism evidence="2 3">
    <name type="scientific">Stachybotrys chartarum (strain CBS 109288 / IBT 7711)</name>
    <name type="common">Toxic black mold</name>
    <name type="synonym">Stilbospora chartarum</name>
    <dbReference type="NCBI Taxonomy" id="1280523"/>
    <lineage>
        <taxon>Eukaryota</taxon>
        <taxon>Fungi</taxon>
        <taxon>Dikarya</taxon>
        <taxon>Ascomycota</taxon>
        <taxon>Pezizomycotina</taxon>
        <taxon>Sordariomycetes</taxon>
        <taxon>Hypocreomycetidae</taxon>
        <taxon>Hypocreales</taxon>
        <taxon>Stachybotryaceae</taxon>
        <taxon>Stachybotrys</taxon>
    </lineage>
</organism>
<protein>
    <recommendedName>
        <fullName evidence="1">N-acetyltransferase domain-containing protein</fullName>
    </recommendedName>
</protein>
<dbReference type="PANTHER" id="PTHR43233">
    <property type="entry name" value="FAMILY N-ACETYLTRANSFERASE, PUTATIVE (AFU_ORTHOLOGUE AFUA_6G03350)-RELATED"/>
    <property type="match status" value="1"/>
</dbReference>
<dbReference type="Proteomes" id="UP000028045">
    <property type="component" value="Unassembled WGS sequence"/>
</dbReference>
<feature type="domain" description="N-acetyltransferase" evidence="1">
    <location>
        <begin position="66"/>
        <end position="212"/>
    </location>
</feature>
<reference evidence="2 3" key="1">
    <citation type="journal article" date="2014" name="BMC Genomics">
        <title>Comparative genome sequencing reveals chemotype-specific gene clusters in the toxigenic black mold Stachybotrys.</title>
        <authorList>
            <person name="Semeiks J."/>
            <person name="Borek D."/>
            <person name="Otwinowski Z."/>
            <person name="Grishin N.V."/>
        </authorList>
    </citation>
    <scope>NUCLEOTIDE SEQUENCE [LARGE SCALE GENOMIC DNA]</scope>
    <source>
        <strain evidence="3">CBS 109288 / IBT 7711</strain>
    </source>
</reference>
<dbReference type="PANTHER" id="PTHR43233:SF1">
    <property type="entry name" value="FAMILY N-ACETYLTRANSFERASE, PUTATIVE (AFU_ORTHOLOGUE AFUA_6G03350)-RELATED"/>
    <property type="match status" value="1"/>
</dbReference>
<dbReference type="InterPro" id="IPR016181">
    <property type="entry name" value="Acyl_CoA_acyltransferase"/>
</dbReference>
<dbReference type="AlphaFoldDB" id="A0A084AZM6"/>
<accession>A0A084AZM6</accession>
<dbReference type="HOGENOM" id="CLU_086503_2_0_1"/>
<dbReference type="OrthoDB" id="10039976at2759"/>
<dbReference type="EMBL" id="KL648424">
    <property type="protein sequence ID" value="KEY70755.1"/>
    <property type="molecule type" value="Genomic_DNA"/>
</dbReference>
<dbReference type="InterPro" id="IPR000182">
    <property type="entry name" value="GNAT_dom"/>
</dbReference>
<keyword evidence="3" id="KW-1185">Reference proteome</keyword>
<dbReference type="Pfam" id="PF00583">
    <property type="entry name" value="Acetyltransf_1"/>
    <property type="match status" value="1"/>
</dbReference>
<evidence type="ECO:0000313" key="2">
    <source>
        <dbReference type="EMBL" id="KEY70755.1"/>
    </source>
</evidence>
<proteinExistence type="predicted"/>
<evidence type="ECO:0000259" key="1">
    <source>
        <dbReference type="PROSITE" id="PS51186"/>
    </source>
</evidence>
<dbReference type="PROSITE" id="PS51186">
    <property type="entry name" value="GNAT"/>
    <property type="match status" value="1"/>
</dbReference>
<name>A0A084AZM6_STACB</name>
<gene>
    <name evidence="2" type="ORF">S7711_03250</name>
</gene>
<evidence type="ECO:0000313" key="3">
    <source>
        <dbReference type="Proteomes" id="UP000028045"/>
    </source>
</evidence>
<dbReference type="InterPro" id="IPR053144">
    <property type="entry name" value="Acetyltransferase_Butenolide"/>
</dbReference>
<dbReference type="SUPFAM" id="SSF55729">
    <property type="entry name" value="Acyl-CoA N-acyltransferases (Nat)"/>
    <property type="match status" value="1"/>
</dbReference>